<gene>
    <name evidence="2" type="ORF">N8A98_00050</name>
</gene>
<geneLocation type="plasmid" evidence="2 3">
    <name>p_unnamed1</name>
</geneLocation>
<dbReference type="Proteomes" id="UP001061862">
    <property type="component" value="Plasmid p_unnamed1"/>
</dbReference>
<proteinExistence type="inferred from homology"/>
<dbReference type="InterPro" id="IPR006175">
    <property type="entry name" value="YjgF/YER057c/UK114"/>
</dbReference>
<keyword evidence="3" id="KW-1185">Reference proteome</keyword>
<comment type="similarity">
    <text evidence="1">Belongs to the RutC family.</text>
</comment>
<dbReference type="PANTHER" id="PTHR11803">
    <property type="entry name" value="2-IMINOBUTANOATE/2-IMINOPROPANOATE DEAMINASE RIDA"/>
    <property type="match status" value="1"/>
</dbReference>
<sequence>MTAPNRLNPPTLPNSEAIGYSQISITTGRLAFVSGQVAIMADGGLTPADIVSQTDLIIANLTEALKALEASPHDIAQIRIYVVDMTPVEVETVMRKMGEFLSGAKPSLTGIGVSALASPEFLLEIEMVVQLADRSAD</sequence>
<dbReference type="InterPro" id="IPR035959">
    <property type="entry name" value="RutC-like_sf"/>
</dbReference>
<organism evidence="2 3">
    <name type="scientific">Devosia neptuniae</name>
    <dbReference type="NCBI Taxonomy" id="191302"/>
    <lineage>
        <taxon>Bacteria</taxon>
        <taxon>Pseudomonadati</taxon>
        <taxon>Pseudomonadota</taxon>
        <taxon>Alphaproteobacteria</taxon>
        <taxon>Hyphomicrobiales</taxon>
        <taxon>Devosiaceae</taxon>
        <taxon>Devosia</taxon>
    </lineage>
</organism>
<dbReference type="SUPFAM" id="SSF55298">
    <property type="entry name" value="YjgF-like"/>
    <property type="match status" value="1"/>
</dbReference>
<dbReference type="Gene3D" id="3.30.1330.40">
    <property type="entry name" value="RutC-like"/>
    <property type="match status" value="1"/>
</dbReference>
<name>A0ABY6C6S0_9HYPH</name>
<dbReference type="PANTHER" id="PTHR11803:SF58">
    <property type="entry name" value="PROTEIN HMF1-RELATED"/>
    <property type="match status" value="1"/>
</dbReference>
<reference evidence="2 3" key="1">
    <citation type="submission" date="2022-09" db="EMBL/GenBank/DDBJ databases">
        <title>Interaction between co-microsymbionts with complementary sets of symbiotic genes in legume-rhizobium systems.</title>
        <authorList>
            <person name="Safronova V."/>
            <person name="Sazanova A."/>
            <person name="Afonin A."/>
            <person name="Chirak E."/>
        </authorList>
    </citation>
    <scope>NUCLEOTIDE SEQUENCE [LARGE SCALE GENOMIC DNA]</scope>
    <source>
        <strain evidence="2 3">A18/4-1</strain>
        <plasmid evidence="2 3">p_unnamed1</plasmid>
    </source>
</reference>
<dbReference type="CDD" id="cd00448">
    <property type="entry name" value="YjgF_YER057c_UK114_family"/>
    <property type="match status" value="1"/>
</dbReference>
<evidence type="ECO:0000256" key="1">
    <source>
        <dbReference type="ARBA" id="ARBA00010552"/>
    </source>
</evidence>
<evidence type="ECO:0000313" key="3">
    <source>
        <dbReference type="Proteomes" id="UP001061862"/>
    </source>
</evidence>
<protein>
    <submittedName>
        <fullName evidence="2">RidA family protein</fullName>
    </submittedName>
</protein>
<dbReference type="Pfam" id="PF01042">
    <property type="entry name" value="Ribonuc_L-PSP"/>
    <property type="match status" value="1"/>
</dbReference>
<dbReference type="EMBL" id="CP104964">
    <property type="protein sequence ID" value="UXN67953.1"/>
    <property type="molecule type" value="Genomic_DNA"/>
</dbReference>
<dbReference type="RefSeq" id="WP_262165520.1">
    <property type="nucleotide sequence ID" value="NZ_CP104964.1"/>
</dbReference>
<keyword evidence="2" id="KW-0614">Plasmid</keyword>
<accession>A0ABY6C6S0</accession>
<evidence type="ECO:0000313" key="2">
    <source>
        <dbReference type="EMBL" id="UXN67953.1"/>
    </source>
</evidence>